<proteinExistence type="predicted"/>
<protein>
    <submittedName>
        <fullName evidence="1">Uncharacterized protein</fullName>
    </submittedName>
</protein>
<accession>A0A6C0JB46</accession>
<organism evidence="1">
    <name type="scientific">viral metagenome</name>
    <dbReference type="NCBI Taxonomy" id="1070528"/>
    <lineage>
        <taxon>unclassified sequences</taxon>
        <taxon>metagenomes</taxon>
        <taxon>organismal metagenomes</taxon>
    </lineage>
</organism>
<dbReference type="EMBL" id="MN740330">
    <property type="protein sequence ID" value="QHU00854.1"/>
    <property type="molecule type" value="Genomic_DNA"/>
</dbReference>
<reference evidence="1" key="1">
    <citation type="journal article" date="2020" name="Nature">
        <title>Giant virus diversity and host interactions through global metagenomics.</title>
        <authorList>
            <person name="Schulz F."/>
            <person name="Roux S."/>
            <person name="Paez-Espino D."/>
            <person name="Jungbluth S."/>
            <person name="Walsh D.A."/>
            <person name="Denef V.J."/>
            <person name="McMahon K.D."/>
            <person name="Konstantinidis K.T."/>
            <person name="Eloe-Fadrosh E.A."/>
            <person name="Kyrpides N.C."/>
            <person name="Woyke T."/>
        </authorList>
    </citation>
    <scope>NUCLEOTIDE SEQUENCE</scope>
    <source>
        <strain evidence="1">GVMAG-M-3300025860-20</strain>
    </source>
</reference>
<evidence type="ECO:0000313" key="1">
    <source>
        <dbReference type="EMBL" id="QHU00854.1"/>
    </source>
</evidence>
<name>A0A6C0JB46_9ZZZZ</name>
<sequence>MPEESKDIPNNSIRNILHVSDVLHLPISELNKRIVRFEGIICADDIESNGCGNKLTVRDFDTDDTIYVYTDITTTDKFKNILEEQEENYNYILNAINKPDSHAQKVGKFSSNHLDEEYDYLCIVVCGKLVSQPSNSDNETESKLGGFRHVIDCLSLEREYFYDIFSELFYDSDDDSNSP</sequence>
<dbReference type="AlphaFoldDB" id="A0A6C0JB46"/>